<dbReference type="Proteomes" id="UP001456562">
    <property type="component" value="Unassembled WGS sequence"/>
</dbReference>
<evidence type="ECO:0008006" key="3">
    <source>
        <dbReference type="Google" id="ProtNLM"/>
    </source>
</evidence>
<evidence type="ECO:0000313" key="1">
    <source>
        <dbReference type="EMBL" id="MER0425394.1"/>
    </source>
</evidence>
<reference evidence="1 2" key="1">
    <citation type="submission" date="2024-01" db="EMBL/GenBank/DDBJ databases">
        <title>Metagenomic exploration of the rhizosphere soil microbial community and their significance in facilitating the development of wild simulated ginseng.</title>
        <authorList>
            <person name="Huang J."/>
        </authorList>
    </citation>
    <scope>NUCLEOTIDE SEQUENCE [LARGE SCALE GENOMIC DNA]</scope>
    <source>
        <strain evidence="1 2">WY141</strain>
    </source>
</reference>
<comment type="caution">
    <text evidence="1">The sequence shown here is derived from an EMBL/GenBank/DDBJ whole genome shotgun (WGS) entry which is preliminary data.</text>
</comment>
<keyword evidence="2" id="KW-1185">Reference proteome</keyword>
<proteinExistence type="predicted"/>
<evidence type="ECO:0000313" key="2">
    <source>
        <dbReference type="Proteomes" id="UP001456562"/>
    </source>
</evidence>
<gene>
    <name evidence="1" type="ORF">ABR748_14340</name>
</gene>
<dbReference type="EMBL" id="JBEJUE010000010">
    <property type="protein sequence ID" value="MER0425394.1"/>
    <property type="molecule type" value="Genomic_DNA"/>
</dbReference>
<dbReference type="RefSeq" id="WP_350239856.1">
    <property type="nucleotide sequence ID" value="NZ_JBEJUE010000010.1"/>
</dbReference>
<protein>
    <recommendedName>
        <fullName evidence="3">Lantibiotic dehydratase, C terminus</fullName>
    </recommendedName>
</protein>
<sequence>MTAGRYRDTGFSAEDLFRDLRREVWEDRPAYAALVRLITLGGRLPYEDGSAGLTVWERHLLHEVMGDDQLRLSAPSARDGDLVVAYSRQGRLSLHLREELDAPPEADILATLRVGEAARERAEEYRTAWRQEELLEQRELDQILHAWEREGRLTERLAQVVDWVDRVETVLVYIGRRVYSRSDAASNTLLRDGLLKELAGVPVADWPQADRLFVAAAHILFTAGGPVCFEEFNGRQLSAQGLRTWLVSRLRGYAGAVGVRIPSDRAGRPLQELATEAAALRSAVHASGTLCFRRISAPAFGKREILAKVSAAERSHDRLPPTLAELARGIPAMDHPTGLPAEAVVSRAVVELALAGGDPEELLPLIVMAAVRDVRADYGMSSAVRDLTRLGALPSDRTSGMLALRKPDFFCCVLPHPGFVGQRTDHELVTLLWSVSQRMQYNRWHFVPGNFSRAEVPAERHYFFPPTMPDLAEHAELWHGGHVAAGVRHSIRAPGAHLWREPLVVGGNHYRGGYDIRLVRTEGPPFTRADLWTAVRYSGLIDAFWRGLACLERPPVISGFGKDWYRSGAWKSYLEPVSVGPPPATEPSS</sequence>
<accession>A0ABV1Q2J5</accession>
<organism evidence="1 2">
    <name type="scientific">Streptomyces microflavus</name>
    <name type="common">Streptomyces lipmanii</name>
    <dbReference type="NCBI Taxonomy" id="1919"/>
    <lineage>
        <taxon>Bacteria</taxon>
        <taxon>Bacillati</taxon>
        <taxon>Actinomycetota</taxon>
        <taxon>Actinomycetes</taxon>
        <taxon>Kitasatosporales</taxon>
        <taxon>Streptomycetaceae</taxon>
        <taxon>Streptomyces</taxon>
    </lineage>
</organism>
<name>A0ABV1Q2J5_STRMI</name>